<feature type="region of interest" description="Disordered" evidence="1">
    <location>
        <begin position="1"/>
        <end position="24"/>
    </location>
</feature>
<keyword evidence="4" id="KW-1185">Reference proteome</keyword>
<dbReference type="EMBL" id="CAADRA010000022">
    <property type="protein sequence ID" value="VFT77682.1"/>
    <property type="molecule type" value="Genomic_DNA"/>
</dbReference>
<reference evidence="3 4" key="1">
    <citation type="submission" date="2019-03" db="EMBL/GenBank/DDBJ databases">
        <authorList>
            <person name="Gaulin E."/>
            <person name="Dumas B."/>
        </authorList>
    </citation>
    <scope>NUCLEOTIDE SEQUENCE [LARGE SCALE GENOMIC DNA]</scope>
    <source>
        <strain evidence="3">CBS 568.67</strain>
    </source>
</reference>
<gene>
    <name evidence="3" type="primary">Aste57867_457</name>
    <name evidence="2" type="ORF">As57867_000456</name>
    <name evidence="3" type="ORF">ASTE57867_457</name>
</gene>
<evidence type="ECO:0000313" key="4">
    <source>
        <dbReference type="Proteomes" id="UP000332933"/>
    </source>
</evidence>
<sequence>MAADGNEADDSCMPPMDLSDMEADNAGGGVLRVEMLRLRRASAVVSTEGEKPPYASTTRSDTVRGLEVAQVEMLENHMRDLHAQLDEVERARQHAVFKISEMSAQPSTKAEWIDKLKHDFELLNQRSRLLLAQQEERHSVALELALRKLALEHGAAVERMALESKIRATEWRHEEARRAKEIEAAMEADKCSVRLEMKHSIETARIHQKVSILPAAASGPPADGDVIVRMQMEALRMRRMDALKKLCLVRSSYGRMRLKTAWNRWSVVGQMKKTTHLHAGRLLGILLSRWHQHVIRRRFHAWHVGTKVHMCQTIHSSVLNRILAVERISHLAKQHARMKQLRAFVKWRNDAMCGGSGREATQLRNEITKLHDELAKTKAETWRCKRQMLQQFKQSAM</sequence>
<feature type="compositionally biased region" description="Acidic residues" evidence="1">
    <location>
        <begin position="1"/>
        <end position="10"/>
    </location>
</feature>
<organism evidence="3 4">
    <name type="scientific">Aphanomyces stellatus</name>
    <dbReference type="NCBI Taxonomy" id="120398"/>
    <lineage>
        <taxon>Eukaryota</taxon>
        <taxon>Sar</taxon>
        <taxon>Stramenopiles</taxon>
        <taxon>Oomycota</taxon>
        <taxon>Saprolegniomycetes</taxon>
        <taxon>Saprolegniales</taxon>
        <taxon>Verrucalvaceae</taxon>
        <taxon>Aphanomyces</taxon>
    </lineage>
</organism>
<dbReference type="Proteomes" id="UP000332933">
    <property type="component" value="Unassembled WGS sequence"/>
</dbReference>
<dbReference type="OrthoDB" id="62356at2759"/>
<reference evidence="2" key="2">
    <citation type="submission" date="2019-06" db="EMBL/GenBank/DDBJ databases">
        <title>Genomics analysis of Aphanomyces spp. identifies a new class of oomycete effector associated with host adaptation.</title>
        <authorList>
            <person name="Gaulin E."/>
        </authorList>
    </citation>
    <scope>NUCLEOTIDE SEQUENCE</scope>
    <source>
        <strain evidence="2">CBS 578.67</strain>
    </source>
</reference>
<dbReference type="AlphaFoldDB" id="A0A485K2P5"/>
<name>A0A485K2P5_9STRA</name>
<evidence type="ECO:0000313" key="3">
    <source>
        <dbReference type="EMBL" id="VFT77682.1"/>
    </source>
</evidence>
<dbReference type="EMBL" id="VJMH01000022">
    <property type="protein sequence ID" value="KAF0720270.1"/>
    <property type="molecule type" value="Genomic_DNA"/>
</dbReference>
<proteinExistence type="predicted"/>
<accession>A0A485K2P5</accession>
<protein>
    <submittedName>
        <fullName evidence="3">Aste57867_457 protein</fullName>
    </submittedName>
</protein>
<evidence type="ECO:0000256" key="1">
    <source>
        <dbReference type="SAM" id="MobiDB-lite"/>
    </source>
</evidence>
<evidence type="ECO:0000313" key="2">
    <source>
        <dbReference type="EMBL" id="KAF0720270.1"/>
    </source>
</evidence>